<dbReference type="GO" id="GO:0000027">
    <property type="term" value="P:ribosomal large subunit assembly"/>
    <property type="evidence" value="ECO:0007669"/>
    <property type="project" value="TreeGrafter"/>
</dbReference>
<dbReference type="InterPro" id="IPR016024">
    <property type="entry name" value="ARM-type_fold"/>
</dbReference>
<keyword evidence="4" id="KW-1185">Reference proteome</keyword>
<evidence type="ECO:0000256" key="1">
    <source>
        <dbReference type="ARBA" id="ARBA00022741"/>
    </source>
</evidence>
<dbReference type="SUPFAM" id="SSF48371">
    <property type="entry name" value="ARM repeat"/>
    <property type="match status" value="1"/>
</dbReference>
<proteinExistence type="predicted"/>
<evidence type="ECO:0000256" key="2">
    <source>
        <dbReference type="ARBA" id="ARBA00022840"/>
    </source>
</evidence>
<dbReference type="Proteomes" id="UP000261420">
    <property type="component" value="Unplaced"/>
</dbReference>
<dbReference type="SUPFAM" id="SSF52540">
    <property type="entry name" value="P-loop containing nucleoside triphosphate hydrolases"/>
    <property type="match status" value="1"/>
</dbReference>
<dbReference type="GeneTree" id="ENSGT00550000074802"/>
<keyword evidence="2" id="KW-0067">ATP-binding</keyword>
<sequence length="364" mass="41209">MENLELSLSSLGTISRHVDKSHNELSQYLSKQIWNQQDRQCILECLAQLLLEKDYTLLIARHLRPLILDLLERNAERVRVGGRINHDLHERLCVALSKLLSISPDAQAFAAKYFDNAPPVFQRLFFTSEESSTVQYGPRRMKMRDLMGATLRFLQSDCAKFRMLWDWSPCVSQLLTSDVMVRGYTAHCLALVSHMTDNQKTIFLRKVLSNDEILALEETQQLEVEKALVLANQGSVMWRQEKANKFTRGQVVSEDLSQSVVAVCGVVLPRIVNQKDLVLVDSTCRNLRRLALAVASQKPVLLEGPIGCGKTALVEFTAAVTGHTKATEILKVQLGDQTDSKVREHAQIFTLILSQIQYEWVSNF</sequence>
<name>A0A3B4U218_SERDU</name>
<dbReference type="Ensembl" id="ENSSDUT00000012855.1">
    <property type="protein sequence ID" value="ENSSDUP00000012629.1"/>
    <property type="gene ID" value="ENSSDUG00000009190.1"/>
</dbReference>
<evidence type="ECO:0008006" key="5">
    <source>
        <dbReference type="Google" id="ProtNLM"/>
    </source>
</evidence>
<reference evidence="3" key="1">
    <citation type="submission" date="2025-08" db="UniProtKB">
        <authorList>
            <consortium name="Ensembl"/>
        </authorList>
    </citation>
    <scope>IDENTIFICATION</scope>
</reference>
<keyword evidence="1" id="KW-0547">Nucleotide-binding</keyword>
<dbReference type="STRING" id="41447.ENSSDUP00000012629"/>
<dbReference type="AlphaFoldDB" id="A0A3B4U218"/>
<dbReference type="GO" id="GO:0030687">
    <property type="term" value="C:preribosome, large subunit precursor"/>
    <property type="evidence" value="ECO:0007669"/>
    <property type="project" value="TreeGrafter"/>
</dbReference>
<accession>A0A3B4U218</accession>
<organism evidence="3 4">
    <name type="scientific">Seriola dumerili</name>
    <name type="common">Greater amberjack</name>
    <name type="synonym">Caranx dumerili</name>
    <dbReference type="NCBI Taxonomy" id="41447"/>
    <lineage>
        <taxon>Eukaryota</taxon>
        <taxon>Metazoa</taxon>
        <taxon>Chordata</taxon>
        <taxon>Craniata</taxon>
        <taxon>Vertebrata</taxon>
        <taxon>Euteleostomi</taxon>
        <taxon>Actinopterygii</taxon>
        <taxon>Neopterygii</taxon>
        <taxon>Teleostei</taxon>
        <taxon>Neoteleostei</taxon>
        <taxon>Acanthomorphata</taxon>
        <taxon>Carangaria</taxon>
        <taxon>Carangiformes</taxon>
        <taxon>Carangidae</taxon>
        <taxon>Seriola</taxon>
    </lineage>
</organism>
<dbReference type="Gene3D" id="3.40.50.300">
    <property type="entry name" value="P-loop containing nucleotide triphosphate hydrolases"/>
    <property type="match status" value="1"/>
</dbReference>
<evidence type="ECO:0000313" key="4">
    <source>
        <dbReference type="Proteomes" id="UP000261420"/>
    </source>
</evidence>
<dbReference type="InterPro" id="IPR027417">
    <property type="entry name" value="P-loop_NTPase"/>
</dbReference>
<dbReference type="OMA" id="KRNGRIN"/>
<protein>
    <recommendedName>
        <fullName evidence="5">ATPase dynein-related AAA domain-containing protein</fullName>
    </recommendedName>
</protein>
<dbReference type="PANTHER" id="PTHR48103:SF2">
    <property type="entry name" value="MIDASIN"/>
    <property type="match status" value="1"/>
</dbReference>
<evidence type="ECO:0000313" key="3">
    <source>
        <dbReference type="Ensembl" id="ENSSDUP00000012629.1"/>
    </source>
</evidence>
<dbReference type="GO" id="GO:0000055">
    <property type="term" value="P:ribosomal large subunit export from nucleus"/>
    <property type="evidence" value="ECO:0007669"/>
    <property type="project" value="TreeGrafter"/>
</dbReference>
<dbReference type="GO" id="GO:0005634">
    <property type="term" value="C:nucleus"/>
    <property type="evidence" value="ECO:0007669"/>
    <property type="project" value="TreeGrafter"/>
</dbReference>
<dbReference type="PANTHER" id="PTHR48103">
    <property type="entry name" value="MIDASIN-RELATED"/>
    <property type="match status" value="1"/>
</dbReference>
<reference evidence="3" key="2">
    <citation type="submission" date="2025-09" db="UniProtKB">
        <authorList>
            <consortium name="Ensembl"/>
        </authorList>
    </citation>
    <scope>IDENTIFICATION</scope>
</reference>
<dbReference type="GO" id="GO:0005524">
    <property type="term" value="F:ATP binding"/>
    <property type="evidence" value="ECO:0007669"/>
    <property type="project" value="UniProtKB-KW"/>
</dbReference>